<dbReference type="EMBL" id="JAEMNV010000008">
    <property type="protein sequence ID" value="MBJ8341713.1"/>
    <property type="molecule type" value="Genomic_DNA"/>
</dbReference>
<accession>A0A934NUA5</accession>
<dbReference type="Proteomes" id="UP000655868">
    <property type="component" value="Unassembled WGS sequence"/>
</dbReference>
<dbReference type="InterPro" id="IPR058644">
    <property type="entry name" value="Mtb12-like_C"/>
</dbReference>
<sequence>MQRSTSRVLIATVAIVGALTMTACGSDPTENPAPTGVTIPESTRAADLPPQPTPEELNAQFQRALDPAVPVEEKVGQVQGAEADPALVNQFVEAARAANVTASIESVEPFGTNELQATGTLTISGQPNVITVDFVPEDGRWKLKKDWVCAVLGNLGQQSPACA</sequence>
<comment type="similarity">
    <text evidence="2">Belongs to the MTB12 family.</text>
</comment>
<feature type="region of interest" description="Disordered" evidence="3">
    <location>
        <begin position="24"/>
        <end position="48"/>
    </location>
</feature>
<feature type="chain" id="PRO_5036690195" description="Low molecular weight antigen MTB12-like C-terminal domain-containing protein" evidence="4">
    <location>
        <begin position="26"/>
        <end position="163"/>
    </location>
</feature>
<reference evidence="6" key="1">
    <citation type="submission" date="2020-12" db="EMBL/GenBank/DDBJ databases">
        <title>Antrihabitans popcorni sp. nov. and Antrihabitans auranticaus sp. nov., isolated from a larva cave.</title>
        <authorList>
            <person name="Lee S.D."/>
            <person name="Kim I.S."/>
        </authorList>
    </citation>
    <scope>NUCLEOTIDE SEQUENCE</scope>
    <source>
        <strain evidence="6">YC3-6</strain>
    </source>
</reference>
<dbReference type="AlphaFoldDB" id="A0A934NUA5"/>
<gene>
    <name evidence="6" type="ORF">JGU71_22770</name>
</gene>
<dbReference type="Pfam" id="PF26580">
    <property type="entry name" value="Mtb12_C"/>
    <property type="match status" value="1"/>
</dbReference>
<evidence type="ECO:0000313" key="6">
    <source>
        <dbReference type="EMBL" id="MBJ8341713.1"/>
    </source>
</evidence>
<feature type="domain" description="Low molecular weight antigen MTB12-like C-terminal" evidence="5">
    <location>
        <begin position="50"/>
        <end position="159"/>
    </location>
</feature>
<protein>
    <recommendedName>
        <fullName evidence="5">Low molecular weight antigen MTB12-like C-terminal domain-containing protein</fullName>
    </recommendedName>
</protein>
<keyword evidence="7" id="KW-1185">Reference proteome</keyword>
<evidence type="ECO:0000256" key="1">
    <source>
        <dbReference type="ARBA" id="ARBA00022729"/>
    </source>
</evidence>
<evidence type="ECO:0000256" key="3">
    <source>
        <dbReference type="SAM" id="MobiDB-lite"/>
    </source>
</evidence>
<evidence type="ECO:0000256" key="4">
    <source>
        <dbReference type="SAM" id="SignalP"/>
    </source>
</evidence>
<organism evidence="6 7">
    <name type="scientific">Antrihabitans stalagmiti</name>
    <dbReference type="NCBI Taxonomy" id="2799499"/>
    <lineage>
        <taxon>Bacteria</taxon>
        <taxon>Bacillati</taxon>
        <taxon>Actinomycetota</taxon>
        <taxon>Actinomycetes</taxon>
        <taxon>Mycobacteriales</taxon>
        <taxon>Nocardiaceae</taxon>
        <taxon>Antrihabitans</taxon>
    </lineage>
</organism>
<proteinExistence type="inferred from homology"/>
<name>A0A934NUA5_9NOCA</name>
<evidence type="ECO:0000256" key="2">
    <source>
        <dbReference type="ARBA" id="ARBA00093774"/>
    </source>
</evidence>
<comment type="caution">
    <text evidence="6">The sequence shown here is derived from an EMBL/GenBank/DDBJ whole genome shotgun (WGS) entry which is preliminary data.</text>
</comment>
<dbReference type="PROSITE" id="PS51257">
    <property type="entry name" value="PROKAR_LIPOPROTEIN"/>
    <property type="match status" value="1"/>
</dbReference>
<evidence type="ECO:0000259" key="5">
    <source>
        <dbReference type="Pfam" id="PF26580"/>
    </source>
</evidence>
<evidence type="ECO:0000313" key="7">
    <source>
        <dbReference type="Proteomes" id="UP000655868"/>
    </source>
</evidence>
<feature type="signal peptide" evidence="4">
    <location>
        <begin position="1"/>
        <end position="25"/>
    </location>
</feature>
<keyword evidence="1 4" id="KW-0732">Signal</keyword>
<dbReference type="RefSeq" id="WP_199706793.1">
    <property type="nucleotide sequence ID" value="NZ_JAEMNV010000008.1"/>
</dbReference>